<organism evidence="1 2">
    <name type="scientific">Myodes glareolus</name>
    <name type="common">Bank vole</name>
    <name type="synonym">Clethrionomys glareolus</name>
    <dbReference type="NCBI Taxonomy" id="447135"/>
    <lineage>
        <taxon>Eukaryota</taxon>
        <taxon>Metazoa</taxon>
        <taxon>Chordata</taxon>
        <taxon>Craniata</taxon>
        <taxon>Vertebrata</taxon>
        <taxon>Euteleostomi</taxon>
        <taxon>Mammalia</taxon>
        <taxon>Eutheria</taxon>
        <taxon>Euarchontoglires</taxon>
        <taxon>Glires</taxon>
        <taxon>Rodentia</taxon>
        <taxon>Myomorpha</taxon>
        <taxon>Muroidea</taxon>
        <taxon>Cricetidae</taxon>
        <taxon>Arvicolinae</taxon>
        <taxon>Myodes</taxon>
    </lineage>
</organism>
<protein>
    <recommendedName>
        <fullName evidence="3">Ig-like domain-containing protein</fullName>
    </recommendedName>
</protein>
<dbReference type="InterPro" id="IPR036179">
    <property type="entry name" value="Ig-like_dom_sf"/>
</dbReference>
<feature type="non-terminal residue" evidence="1">
    <location>
        <position position="1"/>
    </location>
</feature>
<accession>A0AAW0GYK7</accession>
<comment type="caution">
    <text evidence="1">The sequence shown here is derived from an EMBL/GenBank/DDBJ whole genome shotgun (WGS) entry which is preliminary data.</text>
</comment>
<dbReference type="EMBL" id="JBBHLL010002199">
    <property type="protein sequence ID" value="KAK7795523.1"/>
    <property type="molecule type" value="Genomic_DNA"/>
</dbReference>
<sequence>PSGPEYSGSGGQEWSCETWKTLPQKLRGEGLCSLPGLVAQASTHSPLLVELLSTATGIAGFPRAQETRVQGSGGSNDSLFKSMLCRHQSQAQVFGNGPLTPQAEVLEMTSKVYHVRNDKARNHCQVVAMAARLAEVTDYPIHAVHTAPPLPGVHEPSGHYFKCGGPPKSGTPKIPTSLNSIPLLLFSYRIPTGILCQIQLQESGPGLVKLSQSLSLTCSVTGFSITTNYYYWSWIRQSPEKKLEYIGYI</sequence>
<evidence type="ECO:0000313" key="2">
    <source>
        <dbReference type="Proteomes" id="UP001488838"/>
    </source>
</evidence>
<dbReference type="PANTHER" id="PTHR23266">
    <property type="entry name" value="IMMUNOGLOBULIN HEAVY CHAIN"/>
    <property type="match status" value="1"/>
</dbReference>
<feature type="non-terminal residue" evidence="1">
    <location>
        <position position="249"/>
    </location>
</feature>
<dbReference type="InterPro" id="IPR050199">
    <property type="entry name" value="IgHV"/>
</dbReference>
<gene>
    <name evidence="1" type="ORF">U0070_022510</name>
</gene>
<name>A0AAW0GYK7_MYOGA</name>
<dbReference type="InterPro" id="IPR013783">
    <property type="entry name" value="Ig-like_fold"/>
</dbReference>
<proteinExistence type="predicted"/>
<keyword evidence="2" id="KW-1185">Reference proteome</keyword>
<dbReference type="AlphaFoldDB" id="A0AAW0GYK7"/>
<dbReference type="SUPFAM" id="SSF48726">
    <property type="entry name" value="Immunoglobulin"/>
    <property type="match status" value="1"/>
</dbReference>
<dbReference type="Proteomes" id="UP001488838">
    <property type="component" value="Unassembled WGS sequence"/>
</dbReference>
<evidence type="ECO:0008006" key="3">
    <source>
        <dbReference type="Google" id="ProtNLM"/>
    </source>
</evidence>
<dbReference type="Gene3D" id="2.60.40.10">
    <property type="entry name" value="Immunoglobulins"/>
    <property type="match status" value="1"/>
</dbReference>
<reference evidence="1 2" key="1">
    <citation type="journal article" date="2023" name="bioRxiv">
        <title>Conserved and derived expression patterns and positive selection on dental genes reveal complex evolutionary context of ever-growing rodent molars.</title>
        <authorList>
            <person name="Calamari Z.T."/>
            <person name="Song A."/>
            <person name="Cohen E."/>
            <person name="Akter M."/>
            <person name="Roy R.D."/>
            <person name="Hallikas O."/>
            <person name="Christensen M.M."/>
            <person name="Li P."/>
            <person name="Marangoni P."/>
            <person name="Jernvall J."/>
            <person name="Klein O.D."/>
        </authorList>
    </citation>
    <scope>NUCLEOTIDE SEQUENCE [LARGE SCALE GENOMIC DNA]</scope>
    <source>
        <strain evidence="1">V071</strain>
    </source>
</reference>
<evidence type="ECO:0000313" key="1">
    <source>
        <dbReference type="EMBL" id="KAK7795523.1"/>
    </source>
</evidence>